<dbReference type="GO" id="GO:0007034">
    <property type="term" value="P:vacuolar transport"/>
    <property type="evidence" value="ECO:0007669"/>
    <property type="project" value="InterPro"/>
</dbReference>
<gene>
    <name evidence="2" type="ORF">MN116_000027</name>
</gene>
<dbReference type="Gene3D" id="6.10.140.1230">
    <property type="match status" value="1"/>
</dbReference>
<evidence type="ECO:0000256" key="1">
    <source>
        <dbReference type="ARBA" id="ARBA00006190"/>
    </source>
</evidence>
<dbReference type="EMBL" id="JALJAT010000004">
    <property type="protein sequence ID" value="KAK4470001.1"/>
    <property type="molecule type" value="Genomic_DNA"/>
</dbReference>
<dbReference type="PANTHER" id="PTHR10476">
    <property type="entry name" value="CHARGED MULTIVESICULAR BODY PROTEIN"/>
    <property type="match status" value="1"/>
</dbReference>
<evidence type="ECO:0000313" key="3">
    <source>
        <dbReference type="Proteomes" id="UP001292079"/>
    </source>
</evidence>
<proteinExistence type="inferred from homology"/>
<sequence>MKYIMDKELFNLKFAGKQMDRFAKRCAKEEIRSKNLLKAAIKKGDHENARIHAENAIRHKHTATSYLKLAARIDAVVSRVQAAITSKCFTESIRTVVVCMENASRSMDMEKVSSLMDKFEMEFDNMEIKSKLVSSSLASTMSNSTPENEVQSLINQVADETGIELNYELPGSVTGSVSVPPISAEEEDDLYQRLAKLRHS</sequence>
<organism evidence="2 3">
    <name type="scientific">Schistosoma mekongi</name>
    <name type="common">Parasitic worm</name>
    <dbReference type="NCBI Taxonomy" id="38744"/>
    <lineage>
        <taxon>Eukaryota</taxon>
        <taxon>Metazoa</taxon>
        <taxon>Spiralia</taxon>
        <taxon>Lophotrochozoa</taxon>
        <taxon>Platyhelminthes</taxon>
        <taxon>Trematoda</taxon>
        <taxon>Digenea</taxon>
        <taxon>Strigeidida</taxon>
        <taxon>Schistosomatoidea</taxon>
        <taxon>Schistosomatidae</taxon>
        <taxon>Schistosoma</taxon>
    </lineage>
</organism>
<dbReference type="Pfam" id="PF03357">
    <property type="entry name" value="Snf7"/>
    <property type="match status" value="1"/>
</dbReference>
<comment type="similarity">
    <text evidence="1">Belongs to the SNF7 family.</text>
</comment>
<reference evidence="2" key="2">
    <citation type="journal article" date="2023" name="Infect Dis Poverty">
        <title>Chromosome-scale genome of the human blood fluke Schistosoma mekongi and its implications for public health.</title>
        <authorList>
            <person name="Zhou M."/>
            <person name="Xu L."/>
            <person name="Xu D."/>
            <person name="Chen W."/>
            <person name="Khan J."/>
            <person name="Hu Y."/>
            <person name="Huang H."/>
            <person name="Wei H."/>
            <person name="Zhang Y."/>
            <person name="Chusongsang P."/>
            <person name="Tanasarnprasert K."/>
            <person name="Hu X."/>
            <person name="Limpanont Y."/>
            <person name="Lv Z."/>
        </authorList>
    </citation>
    <scope>NUCLEOTIDE SEQUENCE</scope>
    <source>
        <strain evidence="2">LV_2022a</strain>
    </source>
</reference>
<dbReference type="InterPro" id="IPR005024">
    <property type="entry name" value="Snf7_fam"/>
</dbReference>
<evidence type="ECO:0008006" key="4">
    <source>
        <dbReference type="Google" id="ProtNLM"/>
    </source>
</evidence>
<dbReference type="Proteomes" id="UP001292079">
    <property type="component" value="Unassembled WGS sequence"/>
</dbReference>
<dbReference type="AlphaFoldDB" id="A0AAE1Z9C8"/>
<reference evidence="2" key="1">
    <citation type="submission" date="2022-04" db="EMBL/GenBank/DDBJ databases">
        <authorList>
            <person name="Xu L."/>
            <person name="Lv Z."/>
        </authorList>
    </citation>
    <scope>NUCLEOTIDE SEQUENCE</scope>
    <source>
        <strain evidence="2">LV_2022a</strain>
    </source>
</reference>
<name>A0AAE1Z9C8_SCHME</name>
<comment type="caution">
    <text evidence="2">The sequence shown here is derived from an EMBL/GenBank/DDBJ whole genome shotgun (WGS) entry which is preliminary data.</text>
</comment>
<accession>A0AAE1Z9C8</accession>
<evidence type="ECO:0000313" key="2">
    <source>
        <dbReference type="EMBL" id="KAK4470001.1"/>
    </source>
</evidence>
<keyword evidence="3" id="KW-1185">Reference proteome</keyword>
<protein>
    <recommendedName>
        <fullName evidence="4">Charged multivesicular body protein 1b</fullName>
    </recommendedName>
</protein>